<dbReference type="CDD" id="cd00331">
    <property type="entry name" value="IGPS"/>
    <property type="match status" value="1"/>
</dbReference>
<dbReference type="PANTHER" id="PTHR22854">
    <property type="entry name" value="TRYPTOPHAN BIOSYNTHESIS PROTEIN"/>
    <property type="match status" value="1"/>
</dbReference>
<feature type="domain" description="Indole-3-glycerol phosphate synthase" evidence="10">
    <location>
        <begin position="3"/>
        <end position="250"/>
    </location>
</feature>
<comment type="similarity">
    <text evidence="3 9">Belongs to the TrpC family.</text>
</comment>
<keyword evidence="4 9" id="KW-0028">Amino-acid biosynthesis</keyword>
<keyword evidence="5 9" id="KW-0210">Decarboxylase</keyword>
<reference evidence="11 12" key="1">
    <citation type="journal article" date="2015" name="Genome Announc.">
        <title>Expanding the biotechnology potential of lactobacilli through comparative genomics of 213 strains and associated genera.</title>
        <authorList>
            <person name="Sun Z."/>
            <person name="Harris H.M."/>
            <person name="McCann A."/>
            <person name="Guo C."/>
            <person name="Argimon S."/>
            <person name="Zhang W."/>
            <person name="Yang X."/>
            <person name="Jeffery I.B."/>
            <person name="Cooney J.C."/>
            <person name="Kagawa T.F."/>
            <person name="Liu W."/>
            <person name="Song Y."/>
            <person name="Salvetti E."/>
            <person name="Wrobel A."/>
            <person name="Rasinkangas P."/>
            <person name="Parkhill J."/>
            <person name="Rea M.C."/>
            <person name="O'Sullivan O."/>
            <person name="Ritari J."/>
            <person name="Douillard F.P."/>
            <person name="Paul Ross R."/>
            <person name="Yang R."/>
            <person name="Briner A.E."/>
            <person name="Felis G.E."/>
            <person name="de Vos W.M."/>
            <person name="Barrangou R."/>
            <person name="Klaenhammer T.R."/>
            <person name="Caufield P.W."/>
            <person name="Cui Y."/>
            <person name="Zhang H."/>
            <person name="O'Toole P.W."/>
        </authorList>
    </citation>
    <scope>NUCLEOTIDE SEQUENCE [LARGE SCALE GENOMIC DNA]</scope>
    <source>
        <strain evidence="11 12">DSM 20405</strain>
    </source>
</reference>
<dbReference type="Gene3D" id="3.20.20.70">
    <property type="entry name" value="Aldolase class I"/>
    <property type="match status" value="1"/>
</dbReference>
<comment type="catalytic activity">
    <reaction evidence="1 9">
        <text>1-(2-carboxyphenylamino)-1-deoxy-D-ribulose 5-phosphate + H(+) = (1S,2R)-1-C-(indol-3-yl)glycerol 3-phosphate + CO2 + H2O</text>
        <dbReference type="Rhea" id="RHEA:23476"/>
        <dbReference type="ChEBI" id="CHEBI:15377"/>
        <dbReference type="ChEBI" id="CHEBI:15378"/>
        <dbReference type="ChEBI" id="CHEBI:16526"/>
        <dbReference type="ChEBI" id="CHEBI:58613"/>
        <dbReference type="ChEBI" id="CHEBI:58866"/>
        <dbReference type="EC" id="4.1.1.48"/>
    </reaction>
</comment>
<dbReference type="InterPro" id="IPR011060">
    <property type="entry name" value="RibuloseP-bd_barrel"/>
</dbReference>
<dbReference type="SUPFAM" id="SSF51366">
    <property type="entry name" value="Ribulose-phoshate binding barrel"/>
    <property type="match status" value="1"/>
</dbReference>
<dbReference type="GO" id="GO:0004425">
    <property type="term" value="F:indole-3-glycerol-phosphate synthase activity"/>
    <property type="evidence" value="ECO:0007669"/>
    <property type="project" value="UniProtKB-UniRule"/>
</dbReference>
<dbReference type="GO" id="GO:0000162">
    <property type="term" value="P:L-tryptophan biosynthetic process"/>
    <property type="evidence" value="ECO:0007669"/>
    <property type="project" value="UniProtKB-UniRule"/>
</dbReference>
<name>A0A0R2HJN4_9FIRM</name>
<sequence length="259" mass="29070">MILDDIVEKTKVRLEKSKSHIDEETMRKNALSSPLPKASFKDALAKEDLSFILEVKKASPSKGLIAPDFPYKAIAKEYEAIGADAISVLTEPDFFLGDINYLKDISEEVYIPLLRKDFIIDPYMIDEARANGASAILLIVAILSNKQLKDYIKYAHDLSLDVLVEAHDEEEIKIAVEAGADIIGINNRNLKDFTVDQRFMTMSSLIPDDKIIVSESGISTREQVLQYERANALLIGETMMRSSDKQKTLNMLKGKENEN</sequence>
<keyword evidence="6 9" id="KW-0822">Tryptophan biosynthesis</keyword>
<dbReference type="EC" id="4.1.1.48" evidence="9"/>
<proteinExistence type="inferred from homology"/>
<gene>
    <name evidence="9" type="primary">trpC</name>
    <name evidence="11" type="ORF">IV49_GL000395</name>
</gene>
<evidence type="ECO:0000256" key="3">
    <source>
        <dbReference type="ARBA" id="ARBA00008737"/>
    </source>
</evidence>
<dbReference type="RefSeq" id="WP_031589260.1">
    <property type="nucleotide sequence ID" value="NZ_JNKN01000015.1"/>
</dbReference>
<evidence type="ECO:0000256" key="2">
    <source>
        <dbReference type="ARBA" id="ARBA00004696"/>
    </source>
</evidence>
<evidence type="ECO:0000256" key="6">
    <source>
        <dbReference type="ARBA" id="ARBA00022822"/>
    </source>
</evidence>
<dbReference type="InterPro" id="IPR001468">
    <property type="entry name" value="Indole-3-GlycerolPSynthase_CS"/>
</dbReference>
<evidence type="ECO:0000256" key="4">
    <source>
        <dbReference type="ARBA" id="ARBA00022605"/>
    </source>
</evidence>
<organism evidence="11 12">
    <name type="scientific">Kandleria vitulina DSM 20405</name>
    <dbReference type="NCBI Taxonomy" id="1410657"/>
    <lineage>
        <taxon>Bacteria</taxon>
        <taxon>Bacillati</taxon>
        <taxon>Bacillota</taxon>
        <taxon>Erysipelotrichia</taxon>
        <taxon>Erysipelotrichales</taxon>
        <taxon>Coprobacillaceae</taxon>
        <taxon>Kandleria</taxon>
    </lineage>
</organism>
<dbReference type="FunFam" id="3.20.20.70:FF:000024">
    <property type="entry name" value="Indole-3-glycerol phosphate synthase"/>
    <property type="match status" value="1"/>
</dbReference>
<comment type="pathway">
    <text evidence="2 9">Amino-acid biosynthesis; L-tryptophan biosynthesis; L-tryptophan from chorismate: step 4/5.</text>
</comment>
<keyword evidence="8 9" id="KW-0456">Lyase</keyword>
<dbReference type="PATRIC" id="fig|1410657.5.peg.419"/>
<evidence type="ECO:0000256" key="8">
    <source>
        <dbReference type="ARBA" id="ARBA00023239"/>
    </source>
</evidence>
<evidence type="ECO:0000256" key="9">
    <source>
        <dbReference type="HAMAP-Rule" id="MF_00134"/>
    </source>
</evidence>
<dbReference type="EMBL" id="JQBL01000013">
    <property type="protein sequence ID" value="KRN50156.1"/>
    <property type="molecule type" value="Genomic_DNA"/>
</dbReference>
<dbReference type="PROSITE" id="PS00614">
    <property type="entry name" value="IGPS"/>
    <property type="match status" value="1"/>
</dbReference>
<evidence type="ECO:0000256" key="5">
    <source>
        <dbReference type="ARBA" id="ARBA00022793"/>
    </source>
</evidence>
<keyword evidence="12" id="KW-1185">Reference proteome</keyword>
<comment type="caution">
    <text evidence="11">The sequence shown here is derived from an EMBL/GenBank/DDBJ whole genome shotgun (WGS) entry which is preliminary data.</text>
</comment>
<evidence type="ECO:0000313" key="11">
    <source>
        <dbReference type="EMBL" id="KRN50156.1"/>
    </source>
</evidence>
<accession>A0A0R2HJN4</accession>
<dbReference type="GO" id="GO:0004640">
    <property type="term" value="F:phosphoribosylanthranilate isomerase activity"/>
    <property type="evidence" value="ECO:0007669"/>
    <property type="project" value="TreeGrafter"/>
</dbReference>
<dbReference type="InterPro" id="IPR013785">
    <property type="entry name" value="Aldolase_TIM"/>
</dbReference>
<dbReference type="UniPathway" id="UPA00035">
    <property type="reaction ID" value="UER00043"/>
</dbReference>
<evidence type="ECO:0000313" key="12">
    <source>
        <dbReference type="Proteomes" id="UP000051841"/>
    </source>
</evidence>
<dbReference type="HAMAP" id="MF_00134_B">
    <property type="entry name" value="IGPS_B"/>
    <property type="match status" value="1"/>
</dbReference>
<dbReference type="AlphaFoldDB" id="A0A0R2HJN4"/>
<dbReference type="InterPro" id="IPR045186">
    <property type="entry name" value="Indole-3-glycerol_P_synth"/>
</dbReference>
<evidence type="ECO:0000256" key="1">
    <source>
        <dbReference type="ARBA" id="ARBA00001633"/>
    </source>
</evidence>
<keyword evidence="7 9" id="KW-0057">Aromatic amino acid biosynthesis</keyword>
<dbReference type="NCBIfam" id="NF001377">
    <property type="entry name" value="PRK00278.2-4"/>
    <property type="match status" value="1"/>
</dbReference>
<dbReference type="InterPro" id="IPR013798">
    <property type="entry name" value="Indole-3-glycerol_P_synth_dom"/>
</dbReference>
<dbReference type="PANTHER" id="PTHR22854:SF2">
    <property type="entry name" value="INDOLE-3-GLYCEROL-PHOSPHATE SYNTHASE"/>
    <property type="match status" value="1"/>
</dbReference>
<evidence type="ECO:0000256" key="7">
    <source>
        <dbReference type="ARBA" id="ARBA00023141"/>
    </source>
</evidence>
<dbReference type="Pfam" id="PF00218">
    <property type="entry name" value="IGPS"/>
    <property type="match status" value="1"/>
</dbReference>
<evidence type="ECO:0000259" key="10">
    <source>
        <dbReference type="Pfam" id="PF00218"/>
    </source>
</evidence>
<dbReference type="Proteomes" id="UP000051841">
    <property type="component" value="Unassembled WGS sequence"/>
</dbReference>
<protein>
    <recommendedName>
        <fullName evidence="9">Indole-3-glycerol phosphate synthase</fullName>
        <shortName evidence="9">IGPS</shortName>
        <ecNumber evidence="9">4.1.1.48</ecNumber>
    </recommendedName>
</protein>